<dbReference type="InterPro" id="IPR006110">
    <property type="entry name" value="Pol_omega/Rpo6/RPB6"/>
</dbReference>
<dbReference type="SMART" id="SM01409">
    <property type="entry name" value="RNA_pol_Rpb6"/>
    <property type="match status" value="1"/>
</dbReference>
<reference evidence="9" key="1">
    <citation type="submission" date="2014-06" db="EMBL/GenBank/DDBJ databases">
        <title>Key roles for freshwater Actinobacteria revealed by deep metagenomic sequencing.</title>
        <authorList>
            <person name="Ghai R."/>
            <person name="Mizuno C.M."/>
            <person name="Picazo A."/>
            <person name="Camacho A."/>
            <person name="Rodriguez-Valera F."/>
        </authorList>
    </citation>
    <scope>NUCLEOTIDE SEQUENCE</scope>
</reference>
<dbReference type="Pfam" id="PF01192">
    <property type="entry name" value="RNA_pol_Rpb6"/>
    <property type="match status" value="1"/>
</dbReference>
<comment type="caution">
    <text evidence="9">The sequence shown here is derived from an EMBL/GenBank/DDBJ whole genome shotgun (WGS) entry which is preliminary data.</text>
</comment>
<dbReference type="GO" id="GO:0003677">
    <property type="term" value="F:DNA binding"/>
    <property type="evidence" value="ECO:0007669"/>
    <property type="project" value="InterPro"/>
</dbReference>
<dbReference type="AlphaFoldDB" id="A0A094SJL3"/>
<dbReference type="InterPro" id="IPR036161">
    <property type="entry name" value="RPB6/omega-like_sf"/>
</dbReference>
<keyword evidence="4" id="KW-0808">Transferase</keyword>
<evidence type="ECO:0000256" key="3">
    <source>
        <dbReference type="ARBA" id="ARBA00022478"/>
    </source>
</evidence>
<comment type="catalytic activity">
    <reaction evidence="7">
        <text>RNA(n) + a ribonucleoside 5'-triphosphate = RNA(n+1) + diphosphate</text>
        <dbReference type="Rhea" id="RHEA:21248"/>
        <dbReference type="Rhea" id="RHEA-COMP:14527"/>
        <dbReference type="Rhea" id="RHEA-COMP:17342"/>
        <dbReference type="ChEBI" id="CHEBI:33019"/>
        <dbReference type="ChEBI" id="CHEBI:61557"/>
        <dbReference type="ChEBI" id="CHEBI:140395"/>
        <dbReference type="EC" id="2.7.7.6"/>
    </reaction>
</comment>
<evidence type="ECO:0000256" key="4">
    <source>
        <dbReference type="ARBA" id="ARBA00022679"/>
    </source>
</evidence>
<keyword evidence="6" id="KW-0804">Transcription</keyword>
<organism evidence="9">
    <name type="scientific">freshwater metagenome</name>
    <dbReference type="NCBI Taxonomy" id="449393"/>
    <lineage>
        <taxon>unclassified sequences</taxon>
        <taxon>metagenomes</taxon>
        <taxon>ecological metagenomes</taxon>
    </lineage>
</organism>
<comment type="similarity">
    <text evidence="1">Belongs to the RNA polymerase subunit omega family.</text>
</comment>
<dbReference type="EMBL" id="JNSL01000040">
    <property type="protein sequence ID" value="KGA18663.1"/>
    <property type="molecule type" value="Genomic_DNA"/>
</dbReference>
<dbReference type="PANTHER" id="PTHR34476">
    <property type="entry name" value="DNA-DIRECTED RNA POLYMERASE SUBUNIT OMEGA"/>
    <property type="match status" value="1"/>
</dbReference>
<feature type="region of interest" description="Disordered" evidence="8">
    <location>
        <begin position="110"/>
        <end position="133"/>
    </location>
</feature>
<dbReference type="GO" id="GO:0003899">
    <property type="term" value="F:DNA-directed RNA polymerase activity"/>
    <property type="evidence" value="ECO:0007669"/>
    <property type="project" value="UniProtKB-EC"/>
</dbReference>
<evidence type="ECO:0000256" key="8">
    <source>
        <dbReference type="SAM" id="MobiDB-lite"/>
    </source>
</evidence>
<dbReference type="PANTHER" id="PTHR34476:SF1">
    <property type="entry name" value="DNA-DIRECTED RNA POLYMERASE SUBUNIT OMEGA"/>
    <property type="match status" value="1"/>
</dbReference>
<dbReference type="InterPro" id="IPR003716">
    <property type="entry name" value="DNA-dir_RNA_pol_omega"/>
</dbReference>
<keyword evidence="5" id="KW-0548">Nucleotidyltransferase</keyword>
<dbReference type="GO" id="GO:0000428">
    <property type="term" value="C:DNA-directed RNA polymerase complex"/>
    <property type="evidence" value="ECO:0007669"/>
    <property type="project" value="UniProtKB-KW"/>
</dbReference>
<protein>
    <recommendedName>
        <fullName evidence="2">DNA-directed RNA polymerase</fullName>
        <ecNumber evidence="2">2.7.7.6</ecNumber>
    </recommendedName>
</protein>
<dbReference type="SUPFAM" id="SSF63562">
    <property type="entry name" value="RPB6/omega subunit-like"/>
    <property type="match status" value="1"/>
</dbReference>
<dbReference type="GO" id="GO:0006351">
    <property type="term" value="P:DNA-templated transcription"/>
    <property type="evidence" value="ECO:0007669"/>
    <property type="project" value="InterPro"/>
</dbReference>
<name>A0A094SJL3_9ZZZZ</name>
<dbReference type="Gene3D" id="3.90.940.10">
    <property type="match status" value="1"/>
</dbReference>
<evidence type="ECO:0000256" key="5">
    <source>
        <dbReference type="ARBA" id="ARBA00022695"/>
    </source>
</evidence>
<evidence type="ECO:0000313" key="9">
    <source>
        <dbReference type="EMBL" id="KGA18663.1"/>
    </source>
</evidence>
<keyword evidence="3 9" id="KW-0240">DNA-directed RNA polymerase</keyword>
<evidence type="ECO:0000256" key="7">
    <source>
        <dbReference type="ARBA" id="ARBA00048552"/>
    </source>
</evidence>
<sequence>MVAEDTMMNPPLESLMHRTHSKFSLVTLAARRAREINSYFNQLGEGLGTMVPPQVSSTSRKPLSISFEEIAADKIVGVEMADYEAIEAELDAEMLDEAADDVVAALDEPTAQAESIAVEESVVDEAPASEENA</sequence>
<gene>
    <name evidence="9" type="ORF">GM51_7995</name>
</gene>
<evidence type="ECO:0000256" key="2">
    <source>
        <dbReference type="ARBA" id="ARBA00012418"/>
    </source>
</evidence>
<accession>A0A094SJL3</accession>
<dbReference type="EC" id="2.7.7.6" evidence="2"/>
<evidence type="ECO:0000256" key="6">
    <source>
        <dbReference type="ARBA" id="ARBA00023163"/>
    </source>
</evidence>
<proteinExistence type="inferred from homology"/>
<evidence type="ECO:0000256" key="1">
    <source>
        <dbReference type="ARBA" id="ARBA00006711"/>
    </source>
</evidence>
<dbReference type="HAMAP" id="MF_00366">
    <property type="entry name" value="RNApol_bact_RpoZ"/>
    <property type="match status" value="1"/>
</dbReference>
<dbReference type="NCBIfam" id="TIGR00690">
    <property type="entry name" value="rpoZ"/>
    <property type="match status" value="1"/>
</dbReference>